<dbReference type="Gene3D" id="1.10.4080.10">
    <property type="entry name" value="ADP-ribosylation/Crystallin J1"/>
    <property type="match status" value="1"/>
</dbReference>
<dbReference type="InterPro" id="IPR036705">
    <property type="entry name" value="Ribosyl_crysJ1_sf"/>
</dbReference>
<dbReference type="RefSeq" id="WP_094364116.1">
    <property type="nucleotide sequence ID" value="NZ_NMVQ01000016.1"/>
</dbReference>
<organism evidence="1 2">
    <name type="scientific">Enemella dayhoffiae</name>
    <dbReference type="NCBI Taxonomy" id="2016507"/>
    <lineage>
        <taxon>Bacteria</taxon>
        <taxon>Bacillati</taxon>
        <taxon>Actinomycetota</taxon>
        <taxon>Actinomycetes</taxon>
        <taxon>Propionibacteriales</taxon>
        <taxon>Propionibacteriaceae</taxon>
        <taxon>Enemella</taxon>
    </lineage>
</organism>
<evidence type="ECO:0008006" key="3">
    <source>
        <dbReference type="Google" id="ProtNLM"/>
    </source>
</evidence>
<dbReference type="OrthoDB" id="2822542at2"/>
<accession>A0A255H148</accession>
<keyword evidence="2" id="KW-1185">Reference proteome</keyword>
<reference evidence="1 2" key="1">
    <citation type="submission" date="2017-07" db="EMBL/GenBank/DDBJ databases">
        <title>Draft whole genome sequences of clinical Proprionibacteriaceae strains.</title>
        <authorList>
            <person name="Bernier A.-M."/>
            <person name="Bernard K."/>
            <person name="Domingo M.-C."/>
        </authorList>
    </citation>
    <scope>NUCLEOTIDE SEQUENCE [LARGE SCALE GENOMIC DNA]</scope>
    <source>
        <strain evidence="1 2">NML 130396</strain>
    </source>
</reference>
<sequence>MTGSGHGALVGLAYGDSVGWPALWQRSRLMPAWTRRRARELMAFADQQQLTDPVVPFGLNVTPTALLPGPGDVTDWVADTWQGAASGLGVDEIWGRRLARADDLSGRISVMVALDAMARDGAANGGHNPHGHDDLAALRSIGYAAALGPDAQAFIEQDAVITNHGDGLAAARLLGSLVLDGPDALTHPTRWGADPNGRLALQWGELRALADAAPEPWSLTLAIAQRLDAVYSYADLAGDTVPAALAFVRWALTHPEHPGSSLPTLVGAATGLVRQAGSVPALVGGVLGAWRGVEAVPTGWHAALRPSGCSIPWVAGISLSGEDCAHPSQPAKEDDQ</sequence>
<dbReference type="SUPFAM" id="SSF101478">
    <property type="entry name" value="ADP-ribosylglycohydrolase"/>
    <property type="match status" value="1"/>
</dbReference>
<gene>
    <name evidence="1" type="ORF">CGZ93_10590</name>
</gene>
<dbReference type="EMBL" id="NMVQ01000016">
    <property type="protein sequence ID" value="OYO21381.1"/>
    <property type="molecule type" value="Genomic_DNA"/>
</dbReference>
<proteinExistence type="predicted"/>
<evidence type="ECO:0000313" key="1">
    <source>
        <dbReference type="EMBL" id="OYO21381.1"/>
    </source>
</evidence>
<name>A0A255H148_9ACTN</name>
<dbReference type="Proteomes" id="UP000216311">
    <property type="component" value="Unassembled WGS sequence"/>
</dbReference>
<evidence type="ECO:0000313" key="2">
    <source>
        <dbReference type="Proteomes" id="UP000216311"/>
    </source>
</evidence>
<comment type="caution">
    <text evidence="1">The sequence shown here is derived from an EMBL/GenBank/DDBJ whole genome shotgun (WGS) entry which is preliminary data.</text>
</comment>
<dbReference type="AlphaFoldDB" id="A0A255H148"/>
<protein>
    <recommendedName>
        <fullName evidence="3">ADP-ribosylglycohydrolase</fullName>
    </recommendedName>
</protein>